<comment type="caution">
    <text evidence="1">The sequence shown here is derived from an EMBL/GenBank/DDBJ whole genome shotgun (WGS) entry which is preliminary data.</text>
</comment>
<evidence type="ECO:0000313" key="1">
    <source>
        <dbReference type="EMBL" id="CAK0853443.1"/>
    </source>
</evidence>
<reference evidence="1" key="1">
    <citation type="submission" date="2023-10" db="EMBL/GenBank/DDBJ databases">
        <authorList>
            <person name="Chen Y."/>
            <person name="Shah S."/>
            <person name="Dougan E. K."/>
            <person name="Thang M."/>
            <person name="Chan C."/>
        </authorList>
    </citation>
    <scope>NUCLEOTIDE SEQUENCE [LARGE SCALE GENOMIC DNA]</scope>
</reference>
<proteinExistence type="predicted"/>
<gene>
    <name evidence="1" type="ORF">PCOR1329_LOCUS44910</name>
</gene>
<organism evidence="1 2">
    <name type="scientific">Prorocentrum cordatum</name>
    <dbReference type="NCBI Taxonomy" id="2364126"/>
    <lineage>
        <taxon>Eukaryota</taxon>
        <taxon>Sar</taxon>
        <taxon>Alveolata</taxon>
        <taxon>Dinophyceae</taxon>
        <taxon>Prorocentrales</taxon>
        <taxon>Prorocentraceae</taxon>
        <taxon>Prorocentrum</taxon>
    </lineage>
</organism>
<keyword evidence="2" id="KW-1185">Reference proteome</keyword>
<dbReference type="Proteomes" id="UP001189429">
    <property type="component" value="Unassembled WGS sequence"/>
</dbReference>
<sequence>MACIDLGSSRQQPCWSIVQPTRRNSCGDAPHCCARLPTSGSAGRHYASGRAGPFPDGDLFAMKQARFATTIKIMDEKAKACENLYWAAEDERLLKKMLESHPELDPKYQGISAILDEGDISYKVKMIFMKHGIPPVNKESCNSFIRASLVPVHQPATT</sequence>
<evidence type="ECO:0000313" key="2">
    <source>
        <dbReference type="Proteomes" id="UP001189429"/>
    </source>
</evidence>
<protein>
    <submittedName>
        <fullName evidence="1">Uncharacterized protein</fullName>
    </submittedName>
</protein>
<name>A0ABN9U3L3_9DINO</name>
<dbReference type="EMBL" id="CAUYUJ010015394">
    <property type="protein sequence ID" value="CAK0853443.1"/>
    <property type="molecule type" value="Genomic_DNA"/>
</dbReference>
<accession>A0ABN9U3L3</accession>